<dbReference type="EMBL" id="FOOG01000041">
    <property type="protein sequence ID" value="SFG41900.1"/>
    <property type="molecule type" value="Genomic_DNA"/>
</dbReference>
<dbReference type="OrthoDB" id="2389720at2"/>
<dbReference type="Proteomes" id="UP000198897">
    <property type="component" value="Unassembled WGS sequence"/>
</dbReference>
<proteinExistence type="predicted"/>
<keyword evidence="2" id="KW-1185">Reference proteome</keyword>
<accession>A0A1I2RN52</accession>
<gene>
    <name evidence="1" type="ORF">SAMN05216353_14127</name>
</gene>
<reference evidence="2" key="1">
    <citation type="submission" date="2016-10" db="EMBL/GenBank/DDBJ databases">
        <authorList>
            <person name="Varghese N."/>
            <person name="Submissions S."/>
        </authorList>
    </citation>
    <scope>NUCLEOTIDE SEQUENCE [LARGE SCALE GENOMIC DNA]</scope>
    <source>
        <strain evidence="2">FP5</strain>
    </source>
</reference>
<evidence type="ECO:0000313" key="2">
    <source>
        <dbReference type="Proteomes" id="UP000198897"/>
    </source>
</evidence>
<evidence type="ECO:0000313" key="1">
    <source>
        <dbReference type="EMBL" id="SFG41900.1"/>
    </source>
</evidence>
<dbReference type="RefSeq" id="WP_089753820.1">
    <property type="nucleotide sequence ID" value="NZ_FOOG01000041.1"/>
</dbReference>
<protein>
    <submittedName>
        <fullName evidence="1">Uncharacterized protein</fullName>
    </submittedName>
</protein>
<dbReference type="AlphaFoldDB" id="A0A1I2RN52"/>
<name>A0A1I2RN52_9BACI</name>
<sequence length="124" mass="14402">MVKTLASLGDLYAAKEDFGELRNQNPEVYEQLLHVVSLTRQLQMKYGYMGSLLMDEDITVYEPEYMKDSILTLYQKEVQKLTDHQDVEVVRQTLTKHREIGYPKLFLLILGAKPEMLKGSTIFK</sequence>
<organism evidence="1 2">
    <name type="scientific">Halobacillus alkaliphilus</name>
    <dbReference type="NCBI Taxonomy" id="396056"/>
    <lineage>
        <taxon>Bacteria</taxon>
        <taxon>Bacillati</taxon>
        <taxon>Bacillota</taxon>
        <taxon>Bacilli</taxon>
        <taxon>Bacillales</taxon>
        <taxon>Bacillaceae</taxon>
        <taxon>Halobacillus</taxon>
    </lineage>
</organism>